<protein>
    <recommendedName>
        <fullName evidence="2">TIR domain-containing protein</fullName>
    </recommendedName>
</protein>
<dbReference type="SUPFAM" id="SSF52200">
    <property type="entry name" value="Toll/Interleukin receptor TIR domain"/>
    <property type="match status" value="1"/>
</dbReference>
<dbReference type="PANTHER" id="PTHR32009">
    <property type="entry name" value="TMV RESISTANCE PROTEIN N-LIKE"/>
    <property type="match status" value="1"/>
</dbReference>
<dbReference type="Pfam" id="PF01582">
    <property type="entry name" value="TIR"/>
    <property type="match status" value="1"/>
</dbReference>
<proteinExistence type="predicted"/>
<dbReference type="SMART" id="SM00255">
    <property type="entry name" value="TIR"/>
    <property type="match status" value="1"/>
</dbReference>
<dbReference type="PROSITE" id="PS50104">
    <property type="entry name" value="TIR"/>
    <property type="match status" value="1"/>
</dbReference>
<name>A0AA35YDP0_LACSI</name>
<keyword evidence="1" id="KW-0520">NAD</keyword>
<evidence type="ECO:0000259" key="2">
    <source>
        <dbReference type="PROSITE" id="PS50104"/>
    </source>
</evidence>
<dbReference type="GO" id="GO:0007165">
    <property type="term" value="P:signal transduction"/>
    <property type="evidence" value="ECO:0007669"/>
    <property type="project" value="InterPro"/>
</dbReference>
<organism evidence="3 4">
    <name type="scientific">Lactuca saligna</name>
    <name type="common">Willowleaf lettuce</name>
    <dbReference type="NCBI Taxonomy" id="75948"/>
    <lineage>
        <taxon>Eukaryota</taxon>
        <taxon>Viridiplantae</taxon>
        <taxon>Streptophyta</taxon>
        <taxon>Embryophyta</taxon>
        <taxon>Tracheophyta</taxon>
        <taxon>Spermatophyta</taxon>
        <taxon>Magnoliopsida</taxon>
        <taxon>eudicotyledons</taxon>
        <taxon>Gunneridae</taxon>
        <taxon>Pentapetalae</taxon>
        <taxon>asterids</taxon>
        <taxon>campanulids</taxon>
        <taxon>Asterales</taxon>
        <taxon>Asteraceae</taxon>
        <taxon>Cichorioideae</taxon>
        <taxon>Cichorieae</taxon>
        <taxon>Lactucinae</taxon>
        <taxon>Lactuca</taxon>
    </lineage>
</organism>
<sequence length="157" mass="18043">MRIHSRSCDIQILIWKDCVLPNSRGTSCSFCNFCHGRSSYTYHLHKALVDANITTFLDDEEIATGEDFKPELESAIKASRASVIILSKNFATSTWCLDELVLILEQRMTCNHIVIPTFYHVQPTHVRKKHSIFGDAMANYKQMMEAEKMQIKEVNML</sequence>
<dbReference type="Proteomes" id="UP001177003">
    <property type="component" value="Chromosome 1"/>
</dbReference>
<evidence type="ECO:0000313" key="3">
    <source>
        <dbReference type="EMBL" id="CAI9268998.1"/>
    </source>
</evidence>
<dbReference type="Gene3D" id="3.40.50.10140">
    <property type="entry name" value="Toll/interleukin-1 receptor homology (TIR) domain"/>
    <property type="match status" value="1"/>
</dbReference>
<evidence type="ECO:0000313" key="4">
    <source>
        <dbReference type="Proteomes" id="UP001177003"/>
    </source>
</evidence>
<reference evidence="3" key="1">
    <citation type="submission" date="2023-04" db="EMBL/GenBank/DDBJ databases">
        <authorList>
            <person name="Vijverberg K."/>
            <person name="Xiong W."/>
            <person name="Schranz E."/>
        </authorList>
    </citation>
    <scope>NUCLEOTIDE SEQUENCE</scope>
</reference>
<dbReference type="InterPro" id="IPR000157">
    <property type="entry name" value="TIR_dom"/>
</dbReference>
<keyword evidence="4" id="KW-1185">Reference proteome</keyword>
<gene>
    <name evidence="3" type="ORF">LSALG_LOCUS9392</name>
</gene>
<feature type="domain" description="TIR" evidence="2">
    <location>
        <begin position="15"/>
        <end position="157"/>
    </location>
</feature>
<dbReference type="PANTHER" id="PTHR32009:SF133">
    <property type="entry name" value="TIR DOMAIN-CONTAINING PROTEIN"/>
    <property type="match status" value="1"/>
</dbReference>
<evidence type="ECO:0000256" key="1">
    <source>
        <dbReference type="ARBA" id="ARBA00023027"/>
    </source>
</evidence>
<dbReference type="AlphaFoldDB" id="A0AA35YDP0"/>
<dbReference type="InterPro" id="IPR035897">
    <property type="entry name" value="Toll_tir_struct_dom_sf"/>
</dbReference>
<accession>A0AA35YDP0</accession>
<dbReference type="EMBL" id="OX465077">
    <property type="protein sequence ID" value="CAI9268998.1"/>
    <property type="molecule type" value="Genomic_DNA"/>
</dbReference>